<gene>
    <name evidence="1" type="ORF">L6452_36495</name>
</gene>
<proteinExistence type="predicted"/>
<evidence type="ECO:0000313" key="1">
    <source>
        <dbReference type="EMBL" id="KAI3681692.1"/>
    </source>
</evidence>
<reference evidence="1 2" key="2">
    <citation type="journal article" date="2022" name="Mol. Ecol. Resour.">
        <title>The genomes of chicory, endive, great burdock and yacon provide insights into Asteraceae paleo-polyploidization history and plant inulin production.</title>
        <authorList>
            <person name="Fan W."/>
            <person name="Wang S."/>
            <person name="Wang H."/>
            <person name="Wang A."/>
            <person name="Jiang F."/>
            <person name="Liu H."/>
            <person name="Zhao H."/>
            <person name="Xu D."/>
            <person name="Zhang Y."/>
        </authorList>
    </citation>
    <scope>NUCLEOTIDE SEQUENCE [LARGE SCALE GENOMIC DNA]</scope>
    <source>
        <strain evidence="2">cv. Niubang</strain>
    </source>
</reference>
<reference evidence="2" key="1">
    <citation type="journal article" date="2022" name="Mol. Ecol. Resour.">
        <title>The genomes of chicory, endive, great burdock and yacon provide insights into Asteraceae palaeo-polyploidization history and plant inulin production.</title>
        <authorList>
            <person name="Fan W."/>
            <person name="Wang S."/>
            <person name="Wang H."/>
            <person name="Wang A."/>
            <person name="Jiang F."/>
            <person name="Liu H."/>
            <person name="Zhao H."/>
            <person name="Xu D."/>
            <person name="Zhang Y."/>
        </authorList>
    </citation>
    <scope>NUCLEOTIDE SEQUENCE [LARGE SCALE GENOMIC DNA]</scope>
    <source>
        <strain evidence="2">cv. Niubang</strain>
    </source>
</reference>
<keyword evidence="2" id="KW-1185">Reference proteome</keyword>
<comment type="caution">
    <text evidence="1">The sequence shown here is derived from an EMBL/GenBank/DDBJ whole genome shotgun (WGS) entry which is preliminary data.</text>
</comment>
<dbReference type="Proteomes" id="UP001055879">
    <property type="component" value="Linkage Group LG13"/>
</dbReference>
<name>A0ACB8Y9U2_ARCLA</name>
<accession>A0ACB8Y9U2</accession>
<protein>
    <submittedName>
        <fullName evidence="1">Uncharacterized protein</fullName>
    </submittedName>
</protein>
<dbReference type="EMBL" id="CM042059">
    <property type="protein sequence ID" value="KAI3681692.1"/>
    <property type="molecule type" value="Genomic_DNA"/>
</dbReference>
<organism evidence="1 2">
    <name type="scientific">Arctium lappa</name>
    <name type="common">Greater burdock</name>
    <name type="synonym">Lappa major</name>
    <dbReference type="NCBI Taxonomy" id="4217"/>
    <lineage>
        <taxon>Eukaryota</taxon>
        <taxon>Viridiplantae</taxon>
        <taxon>Streptophyta</taxon>
        <taxon>Embryophyta</taxon>
        <taxon>Tracheophyta</taxon>
        <taxon>Spermatophyta</taxon>
        <taxon>Magnoliopsida</taxon>
        <taxon>eudicotyledons</taxon>
        <taxon>Gunneridae</taxon>
        <taxon>Pentapetalae</taxon>
        <taxon>asterids</taxon>
        <taxon>campanulids</taxon>
        <taxon>Asterales</taxon>
        <taxon>Asteraceae</taxon>
        <taxon>Carduoideae</taxon>
        <taxon>Cardueae</taxon>
        <taxon>Arctiinae</taxon>
        <taxon>Arctium</taxon>
    </lineage>
</organism>
<evidence type="ECO:0000313" key="2">
    <source>
        <dbReference type="Proteomes" id="UP001055879"/>
    </source>
</evidence>
<sequence>MGVRESGGWGFERVRSGLKAWQGRYNVNAQDQAEEGRRKRRLEGQGQQNMEKHSDRSAGLGGERKWNKSYLDAVKNGYKNVEHLSAGDQPKVGRKEDQIYDQDSGIDEWRSEESNNNFLKSCVVGRISSIDHVAAIKKLCAEIWVGSKVKYLGGRQILIKLDNEEEAQKIVNDKIHDQLINIKVGKFFYRIKIEEEDSSFSSFLEDQPLVQEELGIDSSEENVSQSFGSEDDGVSETEWGEESQFGEEEDRSVNGGKREDQRNVVGPEGSTGNLGGAPAADRKDDQTLGGVNGFDSRKESGGCGFYEEATTLIEEESNLNGNSEATYNKLGKGNMENIEKDNQAHQANGGGIYCGLGGEYVGAQQVGLDGKVVEIHKAGAESEGFNNGTDGLQKLKAGKGSAGLGEGMKSKENKVRNSTLDASG</sequence>